<keyword evidence="8" id="KW-0624">Polysaccharide degradation</keyword>
<keyword evidence="4 10" id="KW-0732">Signal</keyword>
<keyword evidence="13" id="KW-1185">Reference proteome</keyword>
<evidence type="ECO:0000256" key="1">
    <source>
        <dbReference type="ARBA" id="ARBA00000966"/>
    </source>
</evidence>
<dbReference type="RefSeq" id="WP_016400926.1">
    <property type="nucleotide sequence ID" value="NZ_BARX01000006.1"/>
</dbReference>
<evidence type="ECO:0000256" key="10">
    <source>
        <dbReference type="SAM" id="SignalP"/>
    </source>
</evidence>
<dbReference type="SMART" id="SM00606">
    <property type="entry name" value="CBD_IV"/>
    <property type="match status" value="1"/>
</dbReference>
<dbReference type="STRING" id="1331007.AALB_1238"/>
<organism evidence="12 13">
    <name type="scientific">Agarivorans albus MKT 106</name>
    <dbReference type="NCBI Taxonomy" id="1331007"/>
    <lineage>
        <taxon>Bacteria</taxon>
        <taxon>Pseudomonadati</taxon>
        <taxon>Pseudomonadota</taxon>
        <taxon>Gammaproteobacteria</taxon>
        <taxon>Alteromonadales</taxon>
        <taxon>Alteromonadaceae</taxon>
        <taxon>Agarivorans</taxon>
    </lineage>
</organism>
<evidence type="ECO:0000256" key="5">
    <source>
        <dbReference type="ARBA" id="ARBA00022801"/>
    </source>
</evidence>
<dbReference type="SUPFAM" id="SSF49785">
    <property type="entry name" value="Galactose-binding domain-like"/>
    <property type="match status" value="3"/>
</dbReference>
<evidence type="ECO:0000256" key="2">
    <source>
        <dbReference type="ARBA" id="ARBA00009209"/>
    </source>
</evidence>
<dbReference type="EC" id="3.2.1.4" evidence="3"/>
<feature type="domain" description="CBM6" evidence="11">
    <location>
        <begin position="802"/>
        <end position="936"/>
    </location>
</feature>
<comment type="caution">
    <text evidence="12">The sequence shown here is derived from an EMBL/GenBank/DDBJ whole genome shotgun (WGS) entry which is preliminary data.</text>
</comment>
<feature type="chain" id="PRO_5004488076" description="cellulase" evidence="10">
    <location>
        <begin position="23"/>
        <end position="939"/>
    </location>
</feature>
<evidence type="ECO:0000256" key="8">
    <source>
        <dbReference type="ARBA" id="ARBA00023326"/>
    </source>
</evidence>
<evidence type="ECO:0000256" key="9">
    <source>
        <dbReference type="SAM" id="MobiDB-lite"/>
    </source>
</evidence>
<keyword evidence="6" id="KW-0136">Cellulose degradation</keyword>
<gene>
    <name evidence="12" type="ORF">AALB_1238</name>
</gene>
<dbReference type="InterPro" id="IPR008928">
    <property type="entry name" value="6-hairpin_glycosidase_sf"/>
</dbReference>
<dbReference type="AlphaFoldDB" id="R9PIS6"/>
<dbReference type="Pfam" id="PF17963">
    <property type="entry name" value="Big_9"/>
    <property type="match status" value="1"/>
</dbReference>
<feature type="region of interest" description="Disordered" evidence="9">
    <location>
        <begin position="560"/>
        <end position="579"/>
    </location>
</feature>
<evidence type="ECO:0000313" key="13">
    <source>
        <dbReference type="Proteomes" id="UP000014461"/>
    </source>
</evidence>
<dbReference type="SUPFAM" id="SSF48208">
    <property type="entry name" value="Six-hairpin glycosidases"/>
    <property type="match status" value="1"/>
</dbReference>
<evidence type="ECO:0000256" key="7">
    <source>
        <dbReference type="ARBA" id="ARBA00023295"/>
    </source>
</evidence>
<keyword evidence="8" id="KW-0119">Carbohydrate metabolism</keyword>
<comment type="catalytic activity">
    <reaction evidence="1">
        <text>Endohydrolysis of (1-&gt;4)-beta-D-glucosidic linkages in cellulose, lichenin and cereal beta-D-glucans.</text>
        <dbReference type="EC" id="3.2.1.4"/>
    </reaction>
</comment>
<evidence type="ECO:0000256" key="4">
    <source>
        <dbReference type="ARBA" id="ARBA00022729"/>
    </source>
</evidence>
<dbReference type="Pfam" id="PF03422">
    <property type="entry name" value="CBM_6"/>
    <property type="match status" value="1"/>
</dbReference>
<protein>
    <recommendedName>
        <fullName evidence="3">cellulase</fullName>
        <ecNumber evidence="3">3.2.1.4</ecNumber>
    </recommendedName>
</protein>
<dbReference type="CDD" id="cd04080">
    <property type="entry name" value="CBM6_cellulase-like"/>
    <property type="match status" value="1"/>
</dbReference>
<proteinExistence type="inferred from homology"/>
<comment type="similarity">
    <text evidence="2">Belongs to the glycosyl hydrolase 8 (cellulase D) family.</text>
</comment>
<keyword evidence="5 12" id="KW-0378">Hydrolase</keyword>
<dbReference type="Gene3D" id="2.60.40.2810">
    <property type="match status" value="1"/>
</dbReference>
<dbReference type="InterPro" id="IPR008979">
    <property type="entry name" value="Galactose-bd-like_sf"/>
</dbReference>
<dbReference type="GO" id="GO:0045493">
    <property type="term" value="P:xylan catabolic process"/>
    <property type="evidence" value="ECO:0007669"/>
    <property type="project" value="UniProtKB-KW"/>
</dbReference>
<evidence type="ECO:0000256" key="3">
    <source>
        <dbReference type="ARBA" id="ARBA00012601"/>
    </source>
</evidence>
<sequence>MIFKRTVLTLLSIGMLSPICSAEVLQKFEMENGSLLPGYSGLIDSPFNGVAAYANNDGLETSAQISNVPGEFRLDIRGASSANNAAGISVYLGGQKIGATEFSGTSASVNSINFKLDTQPSSANLQFRLETDNGSNDTFLDWYELHRVGDIAPLPDAPVLPSAGAYDTGVYRNMFQELGYSKAEVDAKVQAVYDQLFHSSDTTNQAIFIPVGNDMAYIWDVGNNDVRSEGMSYGMMMAVQMGRQDDFNKLWKWAHTYSLNKSGNNKGYFAWKVSTSGNIQDANPAPDGEEYFVTALFFASHLWGDGSGIFNYSAQANQILKDMYGNGETRYNNQGQLEEFSLFNHAEKQIVFSPATPTDRNWTDPSYHLPAFYELWARWADNNNTFWADLAVTSRAFLKTTVNPANGLSPDYAYFDGTPHGDFQNWKDTFQYDAWRTVGNAAMDFAWWQADPWQTTYVNSLQSFFKSEGIDSYASLYELDGTPYQNNSDHSPGLVAMNAMASLASNNQRSWEFIQAFWDTPVPSGKYRYYDGTLYMFGMLALSGNYRIICPAGECDVVTPPPSGGNNPPNANNDSSTTTEDTAVSIAVLQNDSDADGDALSITSYTQAGNGSVSQVGDSLNYSPNSGFVGSDSFSYTISDGQASASATVTITVTANDNGGTPPTEGELLEQVELETGVITPSYRQPITSPYAGVILYGNGEAVTVSSSNLAAGDYSLVINGSSSNNTAAGISVYADNVKVGTASFIGTSRTEQTIGFSLTSAASSLKFVLETDVGQNDTLLDWYQLYSGSTGGGNPSTPSEVLIQAEDYSQYYDTTSGNAGGSYRSDDVDLQITSDVGGGYNLGWTAAGEWLEYSVNLPAGSYNIEFRVASNPGGGRYSLEADGQTVVSASDVAATGGWQNWVSQNKTNIALSGGAQTLRFNVLQGNFNLNWIKISPAN</sequence>
<dbReference type="GO" id="GO:0008810">
    <property type="term" value="F:cellulase activity"/>
    <property type="evidence" value="ECO:0007669"/>
    <property type="project" value="UniProtKB-EC"/>
</dbReference>
<dbReference type="InterPro" id="IPR002037">
    <property type="entry name" value="Glyco_hydro_8"/>
</dbReference>
<reference evidence="12" key="1">
    <citation type="journal article" date="2013" name="Genome Announc.">
        <title>Draft Genome Sequence of Agarivorans albus Strain MKT 106T, an Agarolytic Marine Bacterium.</title>
        <authorList>
            <person name="Yasuike M."/>
            <person name="Nakamura Y."/>
            <person name="Kai W."/>
            <person name="Fujiwara A."/>
            <person name="Fukui Y."/>
            <person name="Satomi M."/>
            <person name="Sano M."/>
        </authorList>
    </citation>
    <scope>NUCLEOTIDE SEQUENCE [LARGE SCALE GENOMIC DNA]</scope>
</reference>
<keyword evidence="7 12" id="KW-0326">Glycosidase</keyword>
<evidence type="ECO:0000313" key="12">
    <source>
        <dbReference type="EMBL" id="GAD01158.1"/>
    </source>
</evidence>
<dbReference type="GO" id="GO:0030245">
    <property type="term" value="P:cellulose catabolic process"/>
    <property type="evidence" value="ECO:0007669"/>
    <property type="project" value="UniProtKB-KW"/>
</dbReference>
<dbReference type="Proteomes" id="UP000014461">
    <property type="component" value="Unassembled WGS sequence"/>
</dbReference>
<evidence type="ECO:0000259" key="11">
    <source>
        <dbReference type="PROSITE" id="PS51175"/>
    </source>
</evidence>
<feature type="compositionally biased region" description="Low complexity" evidence="9">
    <location>
        <begin position="564"/>
        <end position="579"/>
    </location>
</feature>
<dbReference type="Gene3D" id="2.60.120.260">
    <property type="entry name" value="Galactose-binding domain-like"/>
    <property type="match status" value="3"/>
</dbReference>
<evidence type="ECO:0000256" key="6">
    <source>
        <dbReference type="ARBA" id="ARBA00023001"/>
    </source>
</evidence>
<dbReference type="Gene3D" id="1.50.10.10">
    <property type="match status" value="1"/>
</dbReference>
<keyword evidence="12" id="KW-0858">Xylan degradation</keyword>
<dbReference type="InterPro" id="IPR006584">
    <property type="entry name" value="Cellulose-bd_IV"/>
</dbReference>
<accession>R9PIS6</accession>
<dbReference type="Pfam" id="PF01270">
    <property type="entry name" value="Glyco_hydro_8"/>
    <property type="match status" value="1"/>
</dbReference>
<dbReference type="InterPro" id="IPR005084">
    <property type="entry name" value="CBM6"/>
</dbReference>
<feature type="signal peptide" evidence="10">
    <location>
        <begin position="1"/>
        <end position="22"/>
    </location>
</feature>
<name>R9PIS6_AGAAL</name>
<dbReference type="EMBL" id="BARX01000006">
    <property type="protein sequence ID" value="GAD01158.1"/>
    <property type="molecule type" value="Genomic_DNA"/>
</dbReference>
<dbReference type="GO" id="GO:0030246">
    <property type="term" value="F:carbohydrate binding"/>
    <property type="evidence" value="ECO:0007669"/>
    <property type="project" value="InterPro"/>
</dbReference>
<dbReference type="PROSITE" id="PS51175">
    <property type="entry name" value="CBM6"/>
    <property type="match status" value="1"/>
</dbReference>
<dbReference type="InterPro" id="IPR012341">
    <property type="entry name" value="6hp_glycosidase-like_sf"/>
</dbReference>
<dbReference type="PRINTS" id="PR00735">
    <property type="entry name" value="GLHYDRLASE8"/>
</dbReference>